<proteinExistence type="predicted"/>
<organism evidence="4">
    <name type="scientific">Singulisphaera sp. Ch08</name>
    <dbReference type="NCBI Taxonomy" id="3120278"/>
    <lineage>
        <taxon>Bacteria</taxon>
        <taxon>Pseudomonadati</taxon>
        <taxon>Planctomycetota</taxon>
        <taxon>Planctomycetia</taxon>
        <taxon>Isosphaerales</taxon>
        <taxon>Isosphaeraceae</taxon>
        <taxon>Singulisphaera</taxon>
    </lineage>
</organism>
<dbReference type="Pfam" id="PF04892">
    <property type="entry name" value="VanZ"/>
    <property type="match status" value="1"/>
</dbReference>
<dbReference type="InterPro" id="IPR006976">
    <property type="entry name" value="VanZ-like"/>
</dbReference>
<feature type="transmembrane region" description="Helical" evidence="2">
    <location>
        <begin position="17"/>
        <end position="35"/>
    </location>
</feature>
<dbReference type="EMBL" id="CP155447">
    <property type="protein sequence ID" value="XBH02343.1"/>
    <property type="molecule type" value="Genomic_DNA"/>
</dbReference>
<accession>A0AAU7CB65</accession>
<dbReference type="RefSeq" id="WP_406695085.1">
    <property type="nucleotide sequence ID" value="NZ_CP155447.1"/>
</dbReference>
<keyword evidence="2" id="KW-0472">Membrane</keyword>
<gene>
    <name evidence="4" type="ORF">V5E97_29015</name>
</gene>
<keyword evidence="2" id="KW-1133">Transmembrane helix</keyword>
<evidence type="ECO:0000259" key="3">
    <source>
        <dbReference type="Pfam" id="PF04892"/>
    </source>
</evidence>
<feature type="compositionally biased region" description="Polar residues" evidence="1">
    <location>
        <begin position="170"/>
        <end position="183"/>
    </location>
</feature>
<dbReference type="PANTHER" id="PTHR36834:SF1">
    <property type="entry name" value="INTEGRAL MEMBRANE PROTEIN"/>
    <property type="match status" value="1"/>
</dbReference>
<evidence type="ECO:0000256" key="1">
    <source>
        <dbReference type="SAM" id="MobiDB-lite"/>
    </source>
</evidence>
<feature type="transmembrane region" description="Helical" evidence="2">
    <location>
        <begin position="68"/>
        <end position="89"/>
    </location>
</feature>
<feature type="domain" description="VanZ-like" evidence="3">
    <location>
        <begin position="26"/>
        <end position="144"/>
    </location>
</feature>
<dbReference type="InterPro" id="IPR053150">
    <property type="entry name" value="Teicoplanin_resist-assoc"/>
</dbReference>
<name>A0AAU7CB65_9BACT</name>
<dbReference type="PANTHER" id="PTHR36834">
    <property type="entry name" value="MEMBRANE PROTEIN-RELATED"/>
    <property type="match status" value="1"/>
</dbReference>
<sequence>MADAVGESLGAGALRRAVSALLLANYGGLLCWLTLRPHSSRPLSSENRLQLHPLRTTAEFLEIGGWPMLVNVVGNLVAFMPLGFLWPIFRRGRTNAWRVGGLSAAVSLLIETLQYGSGRRIADVDDLLLNTLGGLLGYGTYLVLHRCLPVLVITPARPELDSCEGGDRTPSGTAASSRCRSGG</sequence>
<protein>
    <submittedName>
        <fullName evidence="4">VanZ family protein</fullName>
    </submittedName>
</protein>
<dbReference type="AlphaFoldDB" id="A0AAU7CB65"/>
<keyword evidence="2" id="KW-0812">Transmembrane</keyword>
<feature type="region of interest" description="Disordered" evidence="1">
    <location>
        <begin position="161"/>
        <end position="183"/>
    </location>
</feature>
<evidence type="ECO:0000313" key="4">
    <source>
        <dbReference type="EMBL" id="XBH02343.1"/>
    </source>
</evidence>
<reference evidence="4" key="1">
    <citation type="submission" date="2024-05" db="EMBL/GenBank/DDBJ databases">
        <title>Planctomycetes of the genus Singulisphaera possess chitinolytic capabilities.</title>
        <authorList>
            <person name="Ivanova A."/>
        </authorList>
    </citation>
    <scope>NUCLEOTIDE SEQUENCE</scope>
    <source>
        <strain evidence="4">Ch08T</strain>
    </source>
</reference>
<evidence type="ECO:0000256" key="2">
    <source>
        <dbReference type="SAM" id="Phobius"/>
    </source>
</evidence>